<dbReference type="GO" id="GO:0043235">
    <property type="term" value="C:receptor complex"/>
    <property type="evidence" value="ECO:0007669"/>
    <property type="project" value="TreeGrafter"/>
</dbReference>
<comment type="caution">
    <text evidence="2">The sequence shown here is derived from an EMBL/GenBank/DDBJ whole genome shotgun (WGS) entry which is preliminary data.</text>
</comment>
<organism evidence="2 3">
    <name type="scientific">Engystomops pustulosus</name>
    <name type="common">Tungara frog</name>
    <name type="synonym">Physalaemus pustulosus</name>
    <dbReference type="NCBI Taxonomy" id="76066"/>
    <lineage>
        <taxon>Eukaryota</taxon>
        <taxon>Metazoa</taxon>
        <taxon>Chordata</taxon>
        <taxon>Craniata</taxon>
        <taxon>Vertebrata</taxon>
        <taxon>Euteleostomi</taxon>
        <taxon>Amphibia</taxon>
        <taxon>Batrachia</taxon>
        <taxon>Anura</taxon>
        <taxon>Neobatrachia</taxon>
        <taxon>Hyloidea</taxon>
        <taxon>Leptodactylidae</taxon>
        <taxon>Leiuperinae</taxon>
        <taxon>Engystomops</taxon>
    </lineage>
</organism>
<dbReference type="PANTHER" id="PTHR46861:SF1">
    <property type="entry name" value="TUMOR NECROSIS FACTOR RECEPTOR SUPERFAMILY MEMBER 1A"/>
    <property type="match status" value="1"/>
</dbReference>
<evidence type="ECO:0000259" key="1">
    <source>
        <dbReference type="PROSITE" id="PS50017"/>
    </source>
</evidence>
<accession>A0AAV6ZAQ8</accession>
<dbReference type="SMART" id="SM00005">
    <property type="entry name" value="DEATH"/>
    <property type="match status" value="1"/>
</dbReference>
<dbReference type="InterPro" id="IPR052493">
    <property type="entry name" value="TNFRSF1A"/>
</dbReference>
<name>A0AAV6ZAQ8_ENGPU</name>
<dbReference type="AlphaFoldDB" id="A0AAV6ZAQ8"/>
<dbReference type="PROSITE" id="PS50017">
    <property type="entry name" value="DEATH_DOMAIN"/>
    <property type="match status" value="1"/>
</dbReference>
<dbReference type="Proteomes" id="UP000824782">
    <property type="component" value="Unassembled WGS sequence"/>
</dbReference>
<dbReference type="Pfam" id="PF00531">
    <property type="entry name" value="Death"/>
    <property type="match status" value="1"/>
</dbReference>
<gene>
    <name evidence="2" type="ORF">GDO81_019316</name>
</gene>
<keyword evidence="3" id="KW-1185">Reference proteome</keyword>
<protein>
    <recommendedName>
        <fullName evidence="1">Death domain-containing protein</fullName>
    </recommendedName>
</protein>
<dbReference type="GO" id="GO:0005031">
    <property type="term" value="F:tumor necrosis factor receptor activity"/>
    <property type="evidence" value="ECO:0007669"/>
    <property type="project" value="TreeGrafter"/>
</dbReference>
<dbReference type="SUPFAM" id="SSF47986">
    <property type="entry name" value="DEATH domain"/>
    <property type="match status" value="1"/>
</dbReference>
<dbReference type="PANTHER" id="PTHR46861">
    <property type="entry name" value="TUMOR NECROSIS FACTOR RECEPTOR SUPERFAMILY MEMBER 1A"/>
    <property type="match status" value="1"/>
</dbReference>
<sequence length="137" mass="15726">MESYSSPDKPEYLPGHKVYVVDGGPQIQNEAQSTLLPLPDITLQTKTPSLKSTEVLYKIIDCIPVPRWKEMIRLLGVSDNNIERCMQENRHYKEAQYEMLSYWVHGAGSSQVARETLFNVLREMHLGGCVEKIQEFL</sequence>
<feature type="domain" description="Death" evidence="1">
    <location>
        <begin position="53"/>
        <end position="137"/>
    </location>
</feature>
<dbReference type="GO" id="GO:0006954">
    <property type="term" value="P:inflammatory response"/>
    <property type="evidence" value="ECO:0007669"/>
    <property type="project" value="TreeGrafter"/>
</dbReference>
<reference evidence="2" key="1">
    <citation type="thesis" date="2020" institute="ProQuest LLC" country="789 East Eisenhower Parkway, Ann Arbor, MI, USA">
        <title>Comparative Genomics and Chromosome Evolution.</title>
        <authorList>
            <person name="Mudd A.B."/>
        </authorList>
    </citation>
    <scope>NUCLEOTIDE SEQUENCE</scope>
    <source>
        <strain evidence="2">237g6f4</strain>
        <tissue evidence="2">Blood</tissue>
    </source>
</reference>
<dbReference type="GO" id="GO:0045121">
    <property type="term" value="C:membrane raft"/>
    <property type="evidence" value="ECO:0007669"/>
    <property type="project" value="TreeGrafter"/>
</dbReference>
<dbReference type="InterPro" id="IPR000488">
    <property type="entry name" value="Death_dom"/>
</dbReference>
<evidence type="ECO:0000313" key="2">
    <source>
        <dbReference type="EMBL" id="KAG8546286.1"/>
    </source>
</evidence>
<dbReference type="EMBL" id="WNYA01001153">
    <property type="protein sequence ID" value="KAG8546286.1"/>
    <property type="molecule type" value="Genomic_DNA"/>
</dbReference>
<evidence type="ECO:0000313" key="3">
    <source>
        <dbReference type="Proteomes" id="UP000824782"/>
    </source>
</evidence>
<dbReference type="Gene3D" id="1.10.533.10">
    <property type="entry name" value="Death Domain, Fas"/>
    <property type="match status" value="1"/>
</dbReference>
<dbReference type="GO" id="GO:0043120">
    <property type="term" value="F:tumor necrosis factor binding"/>
    <property type="evidence" value="ECO:0007669"/>
    <property type="project" value="TreeGrafter"/>
</dbReference>
<dbReference type="InterPro" id="IPR011029">
    <property type="entry name" value="DEATH-like_dom_sf"/>
</dbReference>
<proteinExistence type="predicted"/>